<organism evidence="12 13">
    <name type="scientific">Capronia coronata CBS 617.96</name>
    <dbReference type="NCBI Taxonomy" id="1182541"/>
    <lineage>
        <taxon>Eukaryota</taxon>
        <taxon>Fungi</taxon>
        <taxon>Dikarya</taxon>
        <taxon>Ascomycota</taxon>
        <taxon>Pezizomycotina</taxon>
        <taxon>Eurotiomycetes</taxon>
        <taxon>Chaetothyriomycetidae</taxon>
        <taxon>Chaetothyriales</taxon>
        <taxon>Herpotrichiellaceae</taxon>
        <taxon>Capronia</taxon>
    </lineage>
</organism>
<evidence type="ECO:0000256" key="4">
    <source>
        <dbReference type="ARBA" id="ARBA00015368"/>
    </source>
</evidence>
<evidence type="ECO:0000256" key="1">
    <source>
        <dbReference type="ARBA" id="ARBA00002490"/>
    </source>
</evidence>
<dbReference type="HOGENOM" id="CLU_131611_2_0_1"/>
<evidence type="ECO:0000256" key="5">
    <source>
        <dbReference type="ARBA" id="ARBA00019222"/>
    </source>
</evidence>
<dbReference type="GeneID" id="19158441"/>
<evidence type="ECO:0000313" key="12">
    <source>
        <dbReference type="EMBL" id="EXJ90448.1"/>
    </source>
</evidence>
<keyword evidence="13" id="KW-1185">Reference proteome</keyword>
<dbReference type="Proteomes" id="UP000019484">
    <property type="component" value="Unassembled WGS sequence"/>
</dbReference>
<dbReference type="InterPro" id="IPR020164">
    <property type="entry name" value="Cyt_c_Oxase_assmbl_COX16"/>
</dbReference>
<evidence type="ECO:0000256" key="7">
    <source>
        <dbReference type="ARBA" id="ARBA00022792"/>
    </source>
</evidence>
<dbReference type="STRING" id="1182541.W9YD68"/>
<keyword evidence="8 11" id="KW-1133">Transmembrane helix</keyword>
<keyword evidence="10 11" id="KW-0472">Membrane</keyword>
<proteinExistence type="inferred from homology"/>
<evidence type="ECO:0000313" key="13">
    <source>
        <dbReference type="Proteomes" id="UP000019484"/>
    </source>
</evidence>
<sequence length="139" mass="16227">MPTFQSKPFRSTRAHAQDFGERIAALYRQKITKNPFLFFGLPFMTIIVGASFLLTPAAALRYEKHDRKHRQLTDQEKLELGLKGGVMGEGNLSYNPRRRKVLKGELNERDEYYKLMAKDLDNWEQKRVERLKGEPDGRL</sequence>
<keyword evidence="9" id="KW-0496">Mitochondrion</keyword>
<evidence type="ECO:0000256" key="2">
    <source>
        <dbReference type="ARBA" id="ARBA00004434"/>
    </source>
</evidence>
<comment type="subcellular location">
    <subcellularLocation>
        <location evidence="2">Mitochondrion inner membrane</location>
        <topology evidence="2">Single-pass membrane protein</topology>
    </subcellularLocation>
</comment>
<comment type="function">
    <text evidence="1">Required for the assembly of the mitochondrial respiratory chain complex IV (CIV), also known as cytochrome c oxidase. May participate in merging the COX1 and COX2 assembly lines.</text>
</comment>
<dbReference type="OrthoDB" id="5516033at2759"/>
<dbReference type="PANTHER" id="PTHR17130:SF14">
    <property type="entry name" value="CYTOCHROME C OXIDASE ASSEMBLY PROTEIN COX16 HOMOLOG, MITOCHONDRIAL"/>
    <property type="match status" value="1"/>
</dbReference>
<name>W9YD68_9EURO</name>
<dbReference type="GO" id="GO:0033617">
    <property type="term" value="P:mitochondrial respiratory chain complex IV assembly"/>
    <property type="evidence" value="ECO:0007669"/>
    <property type="project" value="TreeGrafter"/>
</dbReference>
<dbReference type="AlphaFoldDB" id="W9YD68"/>
<keyword evidence="7" id="KW-0999">Mitochondrion inner membrane</keyword>
<gene>
    <name evidence="12" type="ORF">A1O1_03550</name>
</gene>
<evidence type="ECO:0000256" key="9">
    <source>
        <dbReference type="ARBA" id="ARBA00023128"/>
    </source>
</evidence>
<dbReference type="Pfam" id="PF14138">
    <property type="entry name" value="COX16"/>
    <property type="match status" value="1"/>
</dbReference>
<keyword evidence="6 11" id="KW-0812">Transmembrane</keyword>
<dbReference type="RefSeq" id="XP_007722642.1">
    <property type="nucleotide sequence ID" value="XM_007724452.1"/>
</dbReference>
<evidence type="ECO:0000256" key="8">
    <source>
        <dbReference type="ARBA" id="ARBA00022989"/>
    </source>
</evidence>
<protein>
    <recommendedName>
        <fullName evidence="4">Cytochrome c oxidase assembly protein COX16, mitochondrial</fullName>
    </recommendedName>
    <alternativeName>
        <fullName evidence="5">Cytochrome c oxidase assembly protein cox16, mitochondrial</fullName>
    </alternativeName>
</protein>
<evidence type="ECO:0000256" key="10">
    <source>
        <dbReference type="ARBA" id="ARBA00023136"/>
    </source>
</evidence>
<dbReference type="EMBL" id="AMWN01000003">
    <property type="protein sequence ID" value="EXJ90448.1"/>
    <property type="molecule type" value="Genomic_DNA"/>
</dbReference>
<dbReference type="GO" id="GO:0005743">
    <property type="term" value="C:mitochondrial inner membrane"/>
    <property type="evidence" value="ECO:0007669"/>
    <property type="project" value="UniProtKB-SubCell"/>
</dbReference>
<evidence type="ECO:0000256" key="6">
    <source>
        <dbReference type="ARBA" id="ARBA00022692"/>
    </source>
</evidence>
<comment type="similarity">
    <text evidence="3">Belongs to the COX16 family.</text>
</comment>
<dbReference type="eggNOG" id="ENOG502S9GT">
    <property type="taxonomic scope" value="Eukaryota"/>
</dbReference>
<comment type="caution">
    <text evidence="12">The sequence shown here is derived from an EMBL/GenBank/DDBJ whole genome shotgun (WGS) entry which is preliminary data.</text>
</comment>
<accession>W9YD68</accession>
<feature type="transmembrane region" description="Helical" evidence="11">
    <location>
        <begin position="36"/>
        <end position="60"/>
    </location>
</feature>
<evidence type="ECO:0000256" key="11">
    <source>
        <dbReference type="SAM" id="Phobius"/>
    </source>
</evidence>
<reference evidence="12 13" key="1">
    <citation type="submission" date="2013-03" db="EMBL/GenBank/DDBJ databases">
        <title>The Genome Sequence of Capronia coronata CBS 617.96.</title>
        <authorList>
            <consortium name="The Broad Institute Genomics Platform"/>
            <person name="Cuomo C."/>
            <person name="de Hoog S."/>
            <person name="Gorbushina A."/>
            <person name="Walker B."/>
            <person name="Young S.K."/>
            <person name="Zeng Q."/>
            <person name="Gargeya S."/>
            <person name="Fitzgerald M."/>
            <person name="Haas B."/>
            <person name="Abouelleil A."/>
            <person name="Allen A.W."/>
            <person name="Alvarado L."/>
            <person name="Arachchi H.M."/>
            <person name="Berlin A.M."/>
            <person name="Chapman S.B."/>
            <person name="Gainer-Dewar J."/>
            <person name="Goldberg J."/>
            <person name="Griggs A."/>
            <person name="Gujja S."/>
            <person name="Hansen M."/>
            <person name="Howarth C."/>
            <person name="Imamovic A."/>
            <person name="Ireland A."/>
            <person name="Larimer J."/>
            <person name="McCowan C."/>
            <person name="Murphy C."/>
            <person name="Pearson M."/>
            <person name="Poon T.W."/>
            <person name="Priest M."/>
            <person name="Roberts A."/>
            <person name="Saif S."/>
            <person name="Shea T."/>
            <person name="Sisk P."/>
            <person name="Sykes S."/>
            <person name="Wortman J."/>
            <person name="Nusbaum C."/>
            <person name="Birren B."/>
        </authorList>
    </citation>
    <scope>NUCLEOTIDE SEQUENCE [LARGE SCALE GENOMIC DNA]</scope>
    <source>
        <strain evidence="12 13">CBS 617.96</strain>
    </source>
</reference>
<dbReference type="PANTHER" id="PTHR17130">
    <property type="entry name" value="MITOCHONDRIAL OUTER MEMBRANE PROTEIN 25"/>
    <property type="match status" value="1"/>
</dbReference>
<evidence type="ECO:0000256" key="3">
    <source>
        <dbReference type="ARBA" id="ARBA00008370"/>
    </source>
</evidence>